<dbReference type="PANTHER" id="PTHR46211">
    <property type="entry name" value="GLYCEROPHOSPHORYL DIESTER PHOSPHODIESTERASE"/>
    <property type="match status" value="1"/>
</dbReference>
<dbReference type="InterPro" id="IPR030395">
    <property type="entry name" value="GP_PDE_dom"/>
</dbReference>
<dbReference type="Pfam" id="PF03009">
    <property type="entry name" value="GDPD"/>
    <property type="match status" value="1"/>
</dbReference>
<feature type="domain" description="GP-PDE" evidence="1">
    <location>
        <begin position="8"/>
        <end position="230"/>
    </location>
</feature>
<reference evidence="2" key="1">
    <citation type="journal article" date="2020" name="mSystems">
        <title>Genome- and Community-Level Interaction Insights into Carbon Utilization and Element Cycling Functions of Hydrothermarchaeota in Hydrothermal Sediment.</title>
        <authorList>
            <person name="Zhou Z."/>
            <person name="Liu Y."/>
            <person name="Xu W."/>
            <person name="Pan J."/>
            <person name="Luo Z.H."/>
            <person name="Li M."/>
        </authorList>
    </citation>
    <scope>NUCLEOTIDE SEQUENCE [LARGE SCALE GENOMIC DNA]</scope>
    <source>
        <strain evidence="3">SpSt-1</strain>
        <strain evidence="2">SpSt-1121</strain>
    </source>
</reference>
<name>A0A7C5XIF2_9CREN</name>
<proteinExistence type="predicted"/>
<dbReference type="CDD" id="cd08556">
    <property type="entry name" value="GDPD"/>
    <property type="match status" value="1"/>
</dbReference>
<comment type="caution">
    <text evidence="2">The sequence shown here is derived from an EMBL/GenBank/DDBJ whole genome shotgun (WGS) entry which is preliminary data.</text>
</comment>
<dbReference type="EMBL" id="DRUB01000029">
    <property type="protein sequence ID" value="HHR95542.1"/>
    <property type="molecule type" value="Genomic_DNA"/>
</dbReference>
<evidence type="ECO:0000313" key="2">
    <source>
        <dbReference type="EMBL" id="HHP82401.1"/>
    </source>
</evidence>
<organism evidence="2">
    <name type="scientific">Ignisphaera aggregans</name>
    <dbReference type="NCBI Taxonomy" id="334771"/>
    <lineage>
        <taxon>Archaea</taxon>
        <taxon>Thermoproteota</taxon>
        <taxon>Thermoprotei</taxon>
        <taxon>Desulfurococcales</taxon>
        <taxon>Desulfurococcaceae</taxon>
        <taxon>Ignisphaera</taxon>
    </lineage>
</organism>
<dbReference type="SUPFAM" id="SSF51695">
    <property type="entry name" value="PLC-like phosphodiesterases"/>
    <property type="match status" value="1"/>
</dbReference>
<dbReference type="InterPro" id="IPR017946">
    <property type="entry name" value="PLC-like_Pdiesterase_TIM-brl"/>
</dbReference>
<sequence>MNSWRNKFLLIAHRGASAYEPENTLTAFRKAIEMGADAIEFDVRFTRDGIPIIIHDEDLKRVAGVEERVCNLTLDKLKKIVIMGKEQVPTLDEVLSEFRGKITMFIEIKELIDEKYIVKLLNDYDVLDQSLVISFNYEYLKKIKELNNSIEIGLLTYIRPLPIDQAVKLKAFAILPRYNLITPNIVKEIHSKKLKVYTWTVNDVSIALKIINYGVDGFATDDPAIRGKVEKQSKFY</sequence>
<dbReference type="GO" id="GO:0006629">
    <property type="term" value="P:lipid metabolic process"/>
    <property type="evidence" value="ECO:0007669"/>
    <property type="project" value="InterPro"/>
</dbReference>
<dbReference type="GO" id="GO:0008081">
    <property type="term" value="F:phosphoric diester hydrolase activity"/>
    <property type="evidence" value="ECO:0007669"/>
    <property type="project" value="InterPro"/>
</dbReference>
<accession>A0A7C5XIF2</accession>
<evidence type="ECO:0000313" key="3">
    <source>
        <dbReference type="EMBL" id="HHR95542.1"/>
    </source>
</evidence>
<dbReference type="PROSITE" id="PS51704">
    <property type="entry name" value="GP_PDE"/>
    <property type="match status" value="1"/>
</dbReference>
<dbReference type="EMBL" id="DRZI01000301">
    <property type="protein sequence ID" value="HHP82401.1"/>
    <property type="molecule type" value="Genomic_DNA"/>
</dbReference>
<dbReference type="PANTHER" id="PTHR46211:SF1">
    <property type="entry name" value="GLYCEROPHOSPHODIESTER PHOSPHODIESTERASE, CYTOPLASMIC"/>
    <property type="match status" value="1"/>
</dbReference>
<dbReference type="AlphaFoldDB" id="A0A7C5XIF2"/>
<evidence type="ECO:0000259" key="1">
    <source>
        <dbReference type="PROSITE" id="PS51704"/>
    </source>
</evidence>
<dbReference type="Gene3D" id="3.20.20.190">
    <property type="entry name" value="Phosphatidylinositol (PI) phosphodiesterase"/>
    <property type="match status" value="1"/>
</dbReference>
<gene>
    <name evidence="3" type="ORF">ENL47_01645</name>
    <name evidence="2" type="ORF">ENM84_07035</name>
</gene>
<protein>
    <submittedName>
        <fullName evidence="2">Glycerophosphodiester phosphodiesterase</fullName>
    </submittedName>
</protein>